<feature type="compositionally biased region" description="Basic and acidic residues" evidence="1">
    <location>
        <begin position="293"/>
        <end position="302"/>
    </location>
</feature>
<evidence type="ECO:0000256" key="1">
    <source>
        <dbReference type="SAM" id="MobiDB-lite"/>
    </source>
</evidence>
<feature type="region of interest" description="Disordered" evidence="1">
    <location>
        <begin position="293"/>
        <end position="345"/>
    </location>
</feature>
<dbReference type="EMBL" id="CDMZ01001513">
    <property type="protein sequence ID" value="CEM33703.1"/>
    <property type="molecule type" value="Genomic_DNA"/>
</dbReference>
<dbReference type="InterPro" id="IPR011992">
    <property type="entry name" value="EF-hand-dom_pair"/>
</dbReference>
<organism evidence="3">
    <name type="scientific">Chromera velia CCMP2878</name>
    <dbReference type="NCBI Taxonomy" id="1169474"/>
    <lineage>
        <taxon>Eukaryota</taxon>
        <taxon>Sar</taxon>
        <taxon>Alveolata</taxon>
        <taxon>Colpodellida</taxon>
        <taxon>Chromeraceae</taxon>
        <taxon>Chromera</taxon>
    </lineage>
</organism>
<dbReference type="Gene3D" id="1.10.238.10">
    <property type="entry name" value="EF-hand"/>
    <property type="match status" value="2"/>
</dbReference>
<dbReference type="SUPFAM" id="SSF47473">
    <property type="entry name" value="EF-hand"/>
    <property type="match status" value="2"/>
</dbReference>
<name>A0A0G4GSN4_9ALVE</name>
<dbReference type="InterPro" id="IPR002048">
    <property type="entry name" value="EF_hand_dom"/>
</dbReference>
<dbReference type="PANTHER" id="PTHR20875:SF0">
    <property type="entry name" value="GH12158P"/>
    <property type="match status" value="1"/>
</dbReference>
<gene>
    <name evidence="3" type="ORF">Cvel_5151</name>
</gene>
<protein>
    <recommendedName>
        <fullName evidence="2">EF-hand domain-containing protein</fullName>
    </recommendedName>
</protein>
<feature type="domain" description="EF-hand" evidence="2">
    <location>
        <begin position="221"/>
        <end position="256"/>
    </location>
</feature>
<sequence>MITSADTEPVKAVSGMHYSQADKEGYSKQLVDVLLRIAYICESRGVIPSKLFQDYDWSHRRVITKSQFQRSLTNLLSNRIVSSVDYPVSPEEVKLLAETFEKAHRGAESTREEKGKPAAAPPEEVWYMKFCAAVEDIKNHPAATQETLYRIRRQVAIGGRATPGPSSSAPTNKFHVLVRCPGGQWGAPPEVGVGGAASNNALCSVVSLLPLEKRIFRRLAERKLSIRDLIDEHDERKTGIISVDQLRQVISCLNCICEEGELESLVKKYEWDTGLIDAGTLRYALEHADDATGRGDAGDLRGRGRQGRGAHWGERGEDEADRARAGEDRRGGRGPSGTDVFSLPNEADLTDVQRKEVKAVEDRIFQWSTTRRVDLRSFIPPFDTHRRGVVSATNFARALAQAGLSLTQRELSLLALKYSDHLDRRGLLFHPFLRLLEDKKREGLGVNLMNTRTLRLGDLNARTPVNALTAGDCGMTEKSGGTSVYGGAERPSRRRGRASAWLPGTVWDVVERARAKVKTRPGQDGVGCVVALDEYFGEVDKYREGQCNKADFMFAMRKASIPLTSDEAEACVAHYRGAVGTIDFVGFLRDVYANRRPAKGFARLDPRRLFSAGPAGMRSDLWMPLEERQQRPVDPVKKALLVFGMNVEGTPHRPSALQAQVDFLVPQVNHLSASGVFDTVVLLAHHLKQKQQGNGSGLGIDLSHTAVGEGGRPECTFHPRLQRVENETAMTTGVTEVVANHFPQTDGPSAAHSLCSLSGSAGAAVLDALEEEGREEEAKALGGLDGEAEFEISLAQFLRTVMVQQVFIAGGEVFSSGGGPSSSSSSDVSSPSFSGPLTKNLNSMVETAIDLAESGGFRVFLLADALVGSDVEKLASVHRRLTGAGVRMVKMAEVVF</sequence>
<reference evidence="3" key="1">
    <citation type="submission" date="2014-11" db="EMBL/GenBank/DDBJ databases">
        <authorList>
            <person name="Otto D Thomas"/>
            <person name="Naeem Raeece"/>
        </authorList>
    </citation>
    <scope>NUCLEOTIDE SEQUENCE</scope>
</reference>
<dbReference type="PROSITE" id="PS50222">
    <property type="entry name" value="EF_HAND_2"/>
    <property type="match status" value="1"/>
</dbReference>
<proteinExistence type="predicted"/>
<dbReference type="VEuPathDB" id="CryptoDB:Cvel_5151"/>
<feature type="compositionally biased region" description="Basic and acidic residues" evidence="1">
    <location>
        <begin position="311"/>
        <end position="331"/>
    </location>
</feature>
<dbReference type="AlphaFoldDB" id="A0A0G4GSN4"/>
<evidence type="ECO:0000259" key="2">
    <source>
        <dbReference type="PROSITE" id="PS50222"/>
    </source>
</evidence>
<dbReference type="PANTHER" id="PTHR20875">
    <property type="entry name" value="EF-HAND CALCIUM-BINDING DOMAIN-CONTAINING PROTEIN 6-RELATED"/>
    <property type="match status" value="1"/>
</dbReference>
<dbReference type="InterPro" id="IPR052603">
    <property type="entry name" value="EFCB6"/>
</dbReference>
<dbReference type="GO" id="GO:0005509">
    <property type="term" value="F:calcium ion binding"/>
    <property type="evidence" value="ECO:0007669"/>
    <property type="project" value="InterPro"/>
</dbReference>
<evidence type="ECO:0000313" key="3">
    <source>
        <dbReference type="EMBL" id="CEM33703.1"/>
    </source>
</evidence>
<accession>A0A0G4GSN4</accession>